<dbReference type="AlphaFoldDB" id="A0A1G7Z6I4"/>
<evidence type="ECO:0000256" key="9">
    <source>
        <dbReference type="HAMAP-Rule" id="MF_00332"/>
    </source>
</evidence>
<dbReference type="FunFam" id="1.20.1270.10:FF:000001">
    <property type="entry name" value="Molecular chaperone DnaK"/>
    <property type="match status" value="1"/>
</dbReference>
<evidence type="ECO:0000256" key="3">
    <source>
        <dbReference type="ARBA" id="ARBA00014415"/>
    </source>
</evidence>
<feature type="coiled-coil region" evidence="11">
    <location>
        <begin position="479"/>
        <end position="571"/>
    </location>
</feature>
<feature type="modified residue" description="Phosphothreonine; by autocatalysis" evidence="9">
    <location>
        <position position="173"/>
    </location>
</feature>
<evidence type="ECO:0000256" key="10">
    <source>
        <dbReference type="RuleBase" id="RU003322"/>
    </source>
</evidence>
<feature type="compositionally biased region" description="Low complexity" evidence="12">
    <location>
        <begin position="577"/>
        <end position="586"/>
    </location>
</feature>
<keyword evidence="5 9" id="KW-0547">Nucleotide-binding</keyword>
<reference evidence="13 16" key="2">
    <citation type="submission" date="2021-08" db="EMBL/GenBank/DDBJ databases">
        <title>Complete genome sequence of the strain Aneurinibacillus thermoaerophilus CCM 8960.</title>
        <authorList>
            <person name="Musilova J."/>
            <person name="Kourilova X."/>
            <person name="Pernicova I."/>
            <person name="Bezdicek M."/>
            <person name="Lengerova M."/>
            <person name="Obruca S."/>
            <person name="Sedlar K."/>
        </authorList>
    </citation>
    <scope>NUCLEOTIDE SEQUENCE [LARGE SCALE GENOMIC DNA]</scope>
    <source>
        <strain evidence="13 16">CCM 8960</strain>
    </source>
</reference>
<dbReference type="GO" id="GO:0051082">
    <property type="term" value="F:unfolded protein binding"/>
    <property type="evidence" value="ECO:0007669"/>
    <property type="project" value="InterPro"/>
</dbReference>
<comment type="induction">
    <text evidence="9">By stress conditions e.g. heat shock.</text>
</comment>
<dbReference type="GO" id="GO:0140662">
    <property type="term" value="F:ATP-dependent protein folding chaperone"/>
    <property type="evidence" value="ECO:0007669"/>
    <property type="project" value="InterPro"/>
</dbReference>
<evidence type="ECO:0000256" key="8">
    <source>
        <dbReference type="ARBA" id="ARBA00023186"/>
    </source>
</evidence>
<dbReference type="RefSeq" id="WP_057898068.1">
    <property type="nucleotide sequence ID" value="NZ_CP080764.1"/>
</dbReference>
<dbReference type="Gene3D" id="2.60.34.10">
    <property type="entry name" value="Substrate Binding Domain Of DNAk, Chain A, domain 1"/>
    <property type="match status" value="1"/>
</dbReference>
<dbReference type="FunFam" id="3.30.420.40:FF:000545">
    <property type="entry name" value="Endoplasmic reticulum chaperone BiP"/>
    <property type="match status" value="1"/>
</dbReference>
<keyword evidence="16" id="KW-1185">Reference proteome</keyword>
<keyword evidence="4 9" id="KW-0597">Phosphoprotein</keyword>
<dbReference type="PROSITE" id="PS00329">
    <property type="entry name" value="HSP70_2"/>
    <property type="match status" value="1"/>
</dbReference>
<keyword evidence="11" id="KW-0175">Coiled coil</keyword>
<reference evidence="14 15" key="1">
    <citation type="submission" date="2016-10" db="EMBL/GenBank/DDBJ databases">
        <authorList>
            <person name="de Groot N.N."/>
        </authorList>
    </citation>
    <scope>NUCLEOTIDE SEQUENCE [LARGE SCALE GENOMIC DNA]</scope>
    <source>
        <strain evidence="14 15">L 420-91</strain>
    </source>
</reference>
<proteinExistence type="evidence at transcript level"/>
<dbReference type="Gene3D" id="3.90.640.10">
    <property type="entry name" value="Actin, Chain A, domain 4"/>
    <property type="match status" value="1"/>
</dbReference>
<evidence type="ECO:0000256" key="7">
    <source>
        <dbReference type="ARBA" id="ARBA00023016"/>
    </source>
</evidence>
<dbReference type="SUPFAM" id="SSF53067">
    <property type="entry name" value="Actin-like ATPase domain"/>
    <property type="match status" value="2"/>
</dbReference>
<protein>
    <recommendedName>
        <fullName evidence="3 9">Chaperone protein DnaK</fullName>
    </recommendedName>
    <alternativeName>
        <fullName evidence="9">HSP70</fullName>
    </alternativeName>
    <alternativeName>
        <fullName evidence="9">Heat shock 70 kDa protein</fullName>
    </alternativeName>
    <alternativeName>
        <fullName evidence="9">Heat shock protein 70</fullName>
    </alternativeName>
</protein>
<feature type="region of interest" description="Disordered" evidence="12">
    <location>
        <begin position="577"/>
        <end position="611"/>
    </location>
</feature>
<gene>
    <name evidence="9 13" type="primary">dnaK</name>
    <name evidence="13" type="ORF">K3F53_13595</name>
    <name evidence="14" type="ORF">SAMN04489735_100966</name>
</gene>
<dbReference type="EMBL" id="FNDE01000009">
    <property type="protein sequence ID" value="SDH04318.1"/>
    <property type="molecule type" value="Genomic_DNA"/>
</dbReference>
<dbReference type="Gene3D" id="1.20.1270.10">
    <property type="match status" value="1"/>
</dbReference>
<dbReference type="InterPro" id="IPR043129">
    <property type="entry name" value="ATPase_NBD"/>
</dbReference>
<dbReference type="InterPro" id="IPR029047">
    <property type="entry name" value="HSP70_peptide-bd_sf"/>
</dbReference>
<evidence type="ECO:0000256" key="12">
    <source>
        <dbReference type="SAM" id="MobiDB-lite"/>
    </source>
</evidence>
<organism evidence="14 15">
    <name type="scientific">Aneurinibacillus thermoaerophilus</name>
    <dbReference type="NCBI Taxonomy" id="143495"/>
    <lineage>
        <taxon>Bacteria</taxon>
        <taxon>Bacillati</taxon>
        <taxon>Bacillota</taxon>
        <taxon>Bacilli</taxon>
        <taxon>Bacillales</taxon>
        <taxon>Paenibacillaceae</taxon>
        <taxon>Aneurinibacillus group</taxon>
        <taxon>Aneurinibacillus</taxon>
    </lineage>
</organism>
<comment type="function">
    <text evidence="1 9">Acts as a chaperone.</text>
</comment>
<dbReference type="FunFam" id="3.90.640.10:FF:000003">
    <property type="entry name" value="Molecular chaperone DnaK"/>
    <property type="match status" value="1"/>
</dbReference>
<dbReference type="NCBIfam" id="NF001413">
    <property type="entry name" value="PRK00290.1"/>
    <property type="match status" value="1"/>
</dbReference>
<keyword evidence="6 9" id="KW-0067">ATP-binding</keyword>
<dbReference type="GO" id="GO:0005737">
    <property type="term" value="C:cytoplasm"/>
    <property type="evidence" value="ECO:0007669"/>
    <property type="project" value="UniProtKB-ARBA"/>
</dbReference>
<dbReference type="GeneID" id="97142411"/>
<sequence>MAKVIGIDLGTTNSCVAVMEGGEPVVIPNPEGNRTTPSVVAFKNGERIVGEAAKRQAITNPDNTVISIKRHMGTNYKVNLEGKEYTPQEISAMILQKLKADAESYLGEPVTQAVITVPAYFNDSQRQATKDAGKIAGLEVLRIVNEPTAAALAYGLEKEEDQTILVYDLGGGTFDVSILELGDGFFEVKATSGDNQLGGDDFDQVIIDYLVSEFKKEHGIDLSNDRMAMQRLKDAAEKAKKDLSGVLTTTISLPFITADATGPKHLEVNLTRAKFEELSAHLVERTMKPTRQALSDAGLNPSDIDKVILVGGSTRIPAVQEAIKKFIGKEPHKGVNPDEVVALGAAVQAGVLTGDVKDVVLLDVTPLSLGIETLGGVMTKLIERNTTIPTSKSQVFSTAADNQTAVDIHVLQGERPMAADNKTLGRFQLTDIPPAPRGVPQIEVTFDIDANGIVNVSAKDLGTGKQQKITITSSSGLSEEEIERMVREAEENAESDKKRKEQVELRNEADQMIFATEKTLKELGDKVDQAEIDKANAAKDKLKTALEGSDIEAIRTAKNELQEVVQQLSVKLYQQAAQQAQAAQGAEDTAQKKDDNVVDADYTIVDEDEKK</sequence>
<dbReference type="Pfam" id="PF00012">
    <property type="entry name" value="HSP70"/>
    <property type="match status" value="1"/>
</dbReference>
<keyword evidence="8 9" id="KW-0143">Chaperone</keyword>
<accession>A0A1G7Z6I4</accession>
<evidence type="ECO:0000256" key="4">
    <source>
        <dbReference type="ARBA" id="ARBA00022553"/>
    </source>
</evidence>
<dbReference type="FunFam" id="2.60.34.10:FF:000014">
    <property type="entry name" value="Chaperone protein DnaK HSP70"/>
    <property type="match status" value="1"/>
</dbReference>
<evidence type="ECO:0000313" key="16">
    <source>
        <dbReference type="Proteomes" id="UP000826616"/>
    </source>
</evidence>
<dbReference type="PRINTS" id="PR00301">
    <property type="entry name" value="HEATSHOCK70"/>
</dbReference>
<keyword evidence="7 9" id="KW-0346">Stress response</keyword>
<dbReference type="InterPro" id="IPR013126">
    <property type="entry name" value="Hsp_70_fam"/>
</dbReference>
<dbReference type="GO" id="GO:0005524">
    <property type="term" value="F:ATP binding"/>
    <property type="evidence" value="ECO:0007669"/>
    <property type="project" value="UniProtKB-UniRule"/>
</dbReference>
<dbReference type="FunFam" id="3.30.420.40:FF:000020">
    <property type="entry name" value="Chaperone protein HscA homolog"/>
    <property type="match status" value="1"/>
</dbReference>
<dbReference type="PANTHER" id="PTHR19375">
    <property type="entry name" value="HEAT SHOCK PROTEIN 70KDA"/>
    <property type="match status" value="1"/>
</dbReference>
<dbReference type="SUPFAM" id="SSF100934">
    <property type="entry name" value="Heat shock protein 70kD (HSP70), C-terminal subdomain"/>
    <property type="match status" value="1"/>
</dbReference>
<dbReference type="OrthoDB" id="9766019at2"/>
<dbReference type="Proteomes" id="UP000198956">
    <property type="component" value="Unassembled WGS sequence"/>
</dbReference>
<dbReference type="CDD" id="cd10234">
    <property type="entry name" value="ASKHA_NBD_HSP70_DnaK-like"/>
    <property type="match status" value="1"/>
</dbReference>
<evidence type="ECO:0000256" key="6">
    <source>
        <dbReference type="ARBA" id="ARBA00022840"/>
    </source>
</evidence>
<evidence type="ECO:0000256" key="5">
    <source>
        <dbReference type="ARBA" id="ARBA00022741"/>
    </source>
</evidence>
<dbReference type="PROSITE" id="PS01036">
    <property type="entry name" value="HSP70_3"/>
    <property type="match status" value="1"/>
</dbReference>
<name>A0A1G7Z6I4_ANETH</name>
<dbReference type="PROSITE" id="PS00297">
    <property type="entry name" value="HSP70_1"/>
    <property type="match status" value="1"/>
</dbReference>
<dbReference type="Gene3D" id="3.30.420.40">
    <property type="match status" value="2"/>
</dbReference>
<dbReference type="Proteomes" id="UP000826616">
    <property type="component" value="Chromosome"/>
</dbReference>
<dbReference type="InterPro" id="IPR012725">
    <property type="entry name" value="Chaperone_DnaK"/>
</dbReference>
<dbReference type="EMBL" id="CP080764">
    <property type="protein sequence ID" value="QYY41916.1"/>
    <property type="molecule type" value="Genomic_DNA"/>
</dbReference>
<comment type="similarity">
    <text evidence="2 9 10">Belongs to the heat shock protein 70 family.</text>
</comment>
<dbReference type="SUPFAM" id="SSF100920">
    <property type="entry name" value="Heat shock protein 70kD (HSP70), peptide-binding domain"/>
    <property type="match status" value="1"/>
</dbReference>
<dbReference type="InterPro" id="IPR029048">
    <property type="entry name" value="HSP70_C_sf"/>
</dbReference>
<evidence type="ECO:0000256" key="2">
    <source>
        <dbReference type="ARBA" id="ARBA00007381"/>
    </source>
</evidence>
<dbReference type="HAMAP" id="MF_00332">
    <property type="entry name" value="DnaK"/>
    <property type="match status" value="1"/>
</dbReference>
<evidence type="ECO:0000256" key="1">
    <source>
        <dbReference type="ARBA" id="ARBA00002290"/>
    </source>
</evidence>
<evidence type="ECO:0000313" key="14">
    <source>
        <dbReference type="EMBL" id="SDH04318.1"/>
    </source>
</evidence>
<evidence type="ECO:0000313" key="15">
    <source>
        <dbReference type="Proteomes" id="UP000198956"/>
    </source>
</evidence>
<dbReference type="InterPro" id="IPR018181">
    <property type="entry name" value="Heat_shock_70_CS"/>
</dbReference>
<dbReference type="NCBIfam" id="TIGR02350">
    <property type="entry name" value="prok_dnaK"/>
    <property type="match status" value="1"/>
</dbReference>
<evidence type="ECO:0000256" key="11">
    <source>
        <dbReference type="SAM" id="Coils"/>
    </source>
</evidence>
<evidence type="ECO:0000313" key="13">
    <source>
        <dbReference type="EMBL" id="QYY41916.1"/>
    </source>
</evidence>